<dbReference type="Pfam" id="PF07729">
    <property type="entry name" value="FCD"/>
    <property type="match status" value="1"/>
</dbReference>
<dbReference type="Gene3D" id="1.20.120.530">
    <property type="entry name" value="GntR ligand-binding domain-like"/>
    <property type="match status" value="1"/>
</dbReference>
<keyword evidence="2" id="KW-0238">DNA-binding</keyword>
<evidence type="ECO:0000313" key="6">
    <source>
        <dbReference type="Proteomes" id="UP000004980"/>
    </source>
</evidence>
<organism evidence="5 6">
    <name type="scientific">Paraburkholderia hospita</name>
    <dbReference type="NCBI Taxonomy" id="169430"/>
    <lineage>
        <taxon>Bacteria</taxon>
        <taxon>Pseudomonadati</taxon>
        <taxon>Pseudomonadota</taxon>
        <taxon>Betaproteobacteria</taxon>
        <taxon>Burkholderiales</taxon>
        <taxon>Burkholderiaceae</taxon>
        <taxon>Paraburkholderia</taxon>
    </lineage>
</organism>
<keyword evidence="6" id="KW-1185">Reference proteome</keyword>
<accession>A0ABN0FR78</accession>
<protein>
    <submittedName>
        <fullName evidence="5">GntR family transcriptional regulator</fullName>
    </submittedName>
</protein>
<gene>
    <name evidence="5" type="ORF">WQE_09484</name>
</gene>
<keyword evidence="1" id="KW-0805">Transcription regulation</keyword>
<dbReference type="SUPFAM" id="SSF48008">
    <property type="entry name" value="GntR ligand-binding domain-like"/>
    <property type="match status" value="1"/>
</dbReference>
<comment type="caution">
    <text evidence="5">The sequence shown here is derived from an EMBL/GenBank/DDBJ whole genome shotgun (WGS) entry which is preliminary data.</text>
</comment>
<reference evidence="5 6" key="1">
    <citation type="journal article" date="2012" name="J. Bacteriol.">
        <title>Draft Genome Sequence of the Soil Bacterium Burkholderia terrae Strain BS001, Which Interacts with Fungal Surface Structures.</title>
        <authorList>
            <person name="Nazir R."/>
            <person name="Hansen M.A."/>
            <person name="Sorensen S."/>
            <person name="van Elsas J.D."/>
        </authorList>
    </citation>
    <scope>NUCLEOTIDE SEQUENCE [LARGE SCALE GENOMIC DNA]</scope>
    <source>
        <strain evidence="5 6">BS001</strain>
    </source>
</reference>
<dbReference type="InterPro" id="IPR008920">
    <property type="entry name" value="TF_FadR/GntR_C"/>
</dbReference>
<feature type="domain" description="GntR C-terminal" evidence="4">
    <location>
        <begin position="16"/>
        <end position="86"/>
    </location>
</feature>
<evidence type="ECO:0000256" key="2">
    <source>
        <dbReference type="ARBA" id="ARBA00023125"/>
    </source>
</evidence>
<dbReference type="EMBL" id="AKAU01000059">
    <property type="protein sequence ID" value="EIN01351.1"/>
    <property type="molecule type" value="Genomic_DNA"/>
</dbReference>
<evidence type="ECO:0000259" key="4">
    <source>
        <dbReference type="Pfam" id="PF07729"/>
    </source>
</evidence>
<keyword evidence="3" id="KW-0804">Transcription</keyword>
<dbReference type="Proteomes" id="UP000004980">
    <property type="component" value="Unassembled WGS sequence"/>
</dbReference>
<evidence type="ECO:0000313" key="5">
    <source>
        <dbReference type="EMBL" id="EIN01351.1"/>
    </source>
</evidence>
<evidence type="ECO:0000256" key="1">
    <source>
        <dbReference type="ARBA" id="ARBA00023015"/>
    </source>
</evidence>
<evidence type="ECO:0000256" key="3">
    <source>
        <dbReference type="ARBA" id="ARBA00023163"/>
    </source>
</evidence>
<sequence length="125" mass="14432">MRGCAMPPGDAPVTFMVAAHRDFHSGIVSGSGKERLQRCYEAIESEIELLLVSRQRYYENPKEIVRELEHLIACLKTREFAAACDVFLEYAYPFVRKMRVTERQAACSKALRRDRFRAFNTSQSH</sequence>
<proteinExistence type="predicted"/>
<name>A0ABN0FR78_9BURK</name>
<dbReference type="InterPro" id="IPR011711">
    <property type="entry name" value="GntR_C"/>
</dbReference>